<dbReference type="OrthoDB" id="4473401at2759"/>
<dbReference type="GO" id="GO:0004867">
    <property type="term" value="F:serine-type endopeptidase inhibitor activity"/>
    <property type="evidence" value="ECO:0007669"/>
    <property type="project" value="UniProtKB-KW"/>
</dbReference>
<dbReference type="Pfam" id="PF00014">
    <property type="entry name" value="Kunitz_BPTI"/>
    <property type="match status" value="1"/>
</dbReference>
<dbReference type="PANTHER" id="PTHR10083">
    <property type="entry name" value="KUNITZ-TYPE PROTEASE INHIBITOR-RELATED"/>
    <property type="match status" value="1"/>
</dbReference>
<evidence type="ECO:0000256" key="4">
    <source>
        <dbReference type="SAM" id="SignalP"/>
    </source>
</evidence>
<reference evidence="7" key="1">
    <citation type="submission" date="2025-08" db="UniProtKB">
        <authorList>
            <consortium name="RefSeq"/>
        </authorList>
    </citation>
    <scope>IDENTIFICATION</scope>
</reference>
<accession>A0A3Q0DLB3</accession>
<evidence type="ECO:0000256" key="2">
    <source>
        <dbReference type="ARBA" id="ARBA00022900"/>
    </source>
</evidence>
<dbReference type="PROSITE" id="PS00280">
    <property type="entry name" value="BPTI_KUNITZ_1"/>
    <property type="match status" value="1"/>
</dbReference>
<feature type="signal peptide" evidence="4">
    <location>
        <begin position="1"/>
        <end position="21"/>
    </location>
</feature>
<evidence type="ECO:0000313" key="7">
    <source>
        <dbReference type="RefSeq" id="XP_021565279.1"/>
    </source>
</evidence>
<dbReference type="PROSITE" id="PS50279">
    <property type="entry name" value="BPTI_KUNITZ_2"/>
    <property type="match status" value="1"/>
</dbReference>
<gene>
    <name evidence="7" type="primary">SPINT3</name>
</gene>
<dbReference type="Gene3D" id="4.10.410.10">
    <property type="entry name" value="Pancreatic trypsin inhibitor Kunitz domain"/>
    <property type="match status" value="1"/>
</dbReference>
<keyword evidence="3" id="KW-1015">Disulfide bond</keyword>
<dbReference type="InterPro" id="IPR050098">
    <property type="entry name" value="TFPI/VKTCI-like"/>
</dbReference>
<feature type="domain" description="BPTI/Kunitz inhibitor" evidence="5">
    <location>
        <begin position="36"/>
        <end position="86"/>
    </location>
</feature>
<dbReference type="GO" id="GO:0005615">
    <property type="term" value="C:extracellular space"/>
    <property type="evidence" value="ECO:0007669"/>
    <property type="project" value="TreeGrafter"/>
</dbReference>
<keyword evidence="4" id="KW-0732">Signal</keyword>
<evidence type="ECO:0000313" key="6">
    <source>
        <dbReference type="Proteomes" id="UP000189704"/>
    </source>
</evidence>
<dbReference type="PRINTS" id="PR00759">
    <property type="entry name" value="BASICPTASE"/>
</dbReference>
<evidence type="ECO:0000256" key="3">
    <source>
        <dbReference type="ARBA" id="ARBA00023157"/>
    </source>
</evidence>
<dbReference type="InterPro" id="IPR020901">
    <property type="entry name" value="Prtase_inh_Kunz-CS"/>
</dbReference>
<keyword evidence="6" id="KW-1185">Reference proteome</keyword>
<dbReference type="RefSeq" id="XP_021565279.1">
    <property type="nucleotide sequence ID" value="XM_021709604.1"/>
</dbReference>
<dbReference type="KEGG" id="csyr:110595096"/>
<feature type="chain" id="PRO_5018279179" evidence="4">
    <location>
        <begin position="22"/>
        <end position="89"/>
    </location>
</feature>
<evidence type="ECO:0000259" key="5">
    <source>
        <dbReference type="PROSITE" id="PS50279"/>
    </source>
</evidence>
<dbReference type="PANTHER" id="PTHR10083:SF373">
    <property type="entry name" value="SERINE PEPTIDASE INHIBITOR, KUNITZ TYPE, 2"/>
    <property type="match status" value="1"/>
</dbReference>
<keyword evidence="1 7" id="KW-0646">Protease inhibitor</keyword>
<sequence>MKLQASLLFLLTLTFCQELRSEEEEDQVKPLFPNVCNLPMDKGHCRAAFPRWFYNRNTGKCEQFIYGGCRGNSNNFLKKEECDKVCHPT</sequence>
<dbReference type="FunFam" id="4.10.410.10:FF:000002">
    <property type="entry name" value="WAP, follistatin/kazal, immunoglobulin, kunitz and netrin domain-containing 2"/>
    <property type="match status" value="1"/>
</dbReference>
<protein>
    <submittedName>
        <fullName evidence="7">Kunitz-type protease inhibitor 3</fullName>
    </submittedName>
</protein>
<name>A0A3Q0DLB3_CARSF</name>
<dbReference type="SMART" id="SM00131">
    <property type="entry name" value="KU"/>
    <property type="match status" value="1"/>
</dbReference>
<dbReference type="AlphaFoldDB" id="A0A3Q0DLB3"/>
<evidence type="ECO:0000256" key="1">
    <source>
        <dbReference type="ARBA" id="ARBA00022690"/>
    </source>
</evidence>
<organism evidence="6 7">
    <name type="scientific">Carlito syrichta</name>
    <name type="common">Philippine tarsier</name>
    <name type="synonym">Tarsius syrichta</name>
    <dbReference type="NCBI Taxonomy" id="1868482"/>
    <lineage>
        <taxon>Eukaryota</taxon>
        <taxon>Metazoa</taxon>
        <taxon>Chordata</taxon>
        <taxon>Craniata</taxon>
        <taxon>Vertebrata</taxon>
        <taxon>Euteleostomi</taxon>
        <taxon>Mammalia</taxon>
        <taxon>Eutheria</taxon>
        <taxon>Euarchontoglires</taxon>
        <taxon>Primates</taxon>
        <taxon>Haplorrhini</taxon>
        <taxon>Tarsiiformes</taxon>
        <taxon>Tarsiidae</taxon>
        <taxon>Carlito</taxon>
    </lineage>
</organism>
<proteinExistence type="predicted"/>
<dbReference type="GeneID" id="110595096"/>
<dbReference type="CTD" id="10816"/>
<dbReference type="Proteomes" id="UP000189704">
    <property type="component" value="Unplaced"/>
</dbReference>
<keyword evidence="2" id="KW-0722">Serine protease inhibitor</keyword>
<dbReference type="STRING" id="1868482.ENSTSYP00000007333"/>
<dbReference type="InterPro" id="IPR036880">
    <property type="entry name" value="Kunitz_BPTI_sf"/>
</dbReference>
<dbReference type="SUPFAM" id="SSF57362">
    <property type="entry name" value="BPTI-like"/>
    <property type="match status" value="1"/>
</dbReference>
<dbReference type="InterPro" id="IPR002223">
    <property type="entry name" value="Kunitz_BPTI"/>
</dbReference>
<dbReference type="OMA" id="VCAFPME"/>